<organism evidence="2 3">
    <name type="scientific">candidate division WS5 bacterium</name>
    <dbReference type="NCBI Taxonomy" id="2093353"/>
    <lineage>
        <taxon>Bacteria</taxon>
        <taxon>candidate division WS5</taxon>
    </lineage>
</organism>
<dbReference type="AlphaFoldDB" id="A0A419DBA9"/>
<reference evidence="2 3" key="1">
    <citation type="journal article" date="2017" name="ISME J.">
        <title>Energy and carbon metabolisms in a deep terrestrial subsurface fluid microbial community.</title>
        <authorList>
            <person name="Momper L."/>
            <person name="Jungbluth S.P."/>
            <person name="Lee M.D."/>
            <person name="Amend J.P."/>
        </authorList>
    </citation>
    <scope>NUCLEOTIDE SEQUENCE [LARGE SCALE GENOMIC DNA]</scope>
    <source>
        <strain evidence="2">SURF_29</strain>
    </source>
</reference>
<dbReference type="Proteomes" id="UP000285655">
    <property type="component" value="Unassembled WGS sequence"/>
</dbReference>
<proteinExistence type="predicted"/>
<accession>A0A419DBA9</accession>
<protein>
    <submittedName>
        <fullName evidence="2">Uncharacterized protein</fullName>
    </submittedName>
</protein>
<feature type="region of interest" description="Disordered" evidence="1">
    <location>
        <begin position="1"/>
        <end position="20"/>
    </location>
</feature>
<gene>
    <name evidence="2" type="ORF">C4544_05160</name>
</gene>
<comment type="caution">
    <text evidence="2">The sequence shown here is derived from an EMBL/GenBank/DDBJ whole genome shotgun (WGS) entry which is preliminary data.</text>
</comment>
<dbReference type="EMBL" id="QZJW01000046">
    <property type="protein sequence ID" value="RJO60385.1"/>
    <property type="molecule type" value="Genomic_DNA"/>
</dbReference>
<evidence type="ECO:0000313" key="2">
    <source>
        <dbReference type="EMBL" id="RJO60385.1"/>
    </source>
</evidence>
<sequence length="167" mass="18972">MSETLTNKEEKKNKKEKQEFASTKDLETLVSVVSGLAESIEKLNQKIDNKPQEQELKDKFEEKSGVHIKPEDSSGNYIPPKWREIVNKILGEDFGIKVVYPDSGSGFLFKIIVPESKSNMTETHRMRHKTDVRTKALGYSDAISGIQVFCEKIAVNLGMKKRKVINE</sequence>
<evidence type="ECO:0000313" key="3">
    <source>
        <dbReference type="Proteomes" id="UP000285655"/>
    </source>
</evidence>
<evidence type="ECO:0000256" key="1">
    <source>
        <dbReference type="SAM" id="MobiDB-lite"/>
    </source>
</evidence>
<name>A0A419DBA9_9BACT</name>